<accession>A0AA97CVR5</accession>
<evidence type="ECO:0000256" key="6">
    <source>
        <dbReference type="PIRSR" id="PIRSR604808-2"/>
    </source>
</evidence>
<evidence type="ECO:0000256" key="2">
    <source>
        <dbReference type="ARBA" id="ARBA00022723"/>
    </source>
</evidence>
<sequence>MGTFCQPDAIELNSPGTLAGVTSTSFTVASFNVNGIRASRRRGFDDWLADRSPDVVGLQELRCPLPEVGQFPGYTASIDVGSIPGRNGVGLLTRYEPAAVRSWALTPPKARGLSAYATHGRYIEVDLSDRPLTVACLYLPKGGLPAHMQRPGGIRSEADGGAKYERKMTFLAGFARELDRNRLAAARNGRDFLLVGDLNVAHTQYDVTNWRPARKMEGFLPEEREWFSSLLSPRRLIDVVRALHGDEPGPLTWWSWAGQSFVKDVGWRVDHQLATGSLARRAEAVWADKESSPDARLSDHAPLIVRYRE</sequence>
<dbReference type="GO" id="GO:0046872">
    <property type="term" value="F:metal ion binding"/>
    <property type="evidence" value="ECO:0007669"/>
    <property type="project" value="UniProtKB-KW"/>
</dbReference>
<feature type="binding site" evidence="6">
    <location>
        <position position="197"/>
    </location>
    <ligand>
        <name>Mg(2+)</name>
        <dbReference type="ChEBI" id="CHEBI:18420"/>
        <label>1</label>
    </ligand>
</feature>
<comment type="similarity">
    <text evidence="1">Belongs to the DNA repair enzymes AP/ExoA family.</text>
</comment>
<dbReference type="InterPro" id="IPR037493">
    <property type="entry name" value="ExoIII-like"/>
</dbReference>
<organism evidence="9">
    <name type="scientific">Gordonia sp. MP11Mi</name>
    <dbReference type="NCBI Taxonomy" id="3022769"/>
    <lineage>
        <taxon>Bacteria</taxon>
        <taxon>Bacillati</taxon>
        <taxon>Actinomycetota</taxon>
        <taxon>Actinomycetes</taxon>
        <taxon>Mycobacteriales</taxon>
        <taxon>Gordoniaceae</taxon>
        <taxon>Gordonia</taxon>
    </lineage>
</organism>
<comment type="cofactor">
    <cofactor evidence="6">
        <name>Mg(2+)</name>
        <dbReference type="ChEBI" id="CHEBI:18420"/>
    </cofactor>
    <cofactor evidence="6">
        <name>Mn(2+)</name>
        <dbReference type="ChEBI" id="CHEBI:29035"/>
    </cofactor>
    <text evidence="6">Probably binds two magnesium or manganese ions per subunit.</text>
</comment>
<gene>
    <name evidence="9" type="primary">exoA_2</name>
    <name evidence="9" type="ORF">MP11Mi_10360</name>
</gene>
<feature type="binding site" evidence="6">
    <location>
        <position position="199"/>
    </location>
    <ligand>
        <name>Mg(2+)</name>
        <dbReference type="ChEBI" id="CHEBI:18420"/>
        <label>1</label>
    </ligand>
</feature>
<protein>
    <submittedName>
        <fullName evidence="9">Exodeoxyribonuclease</fullName>
        <ecNumber evidence="9">3.1.11.2</ecNumber>
    </submittedName>
</protein>
<feature type="site" description="Transition state stabilizer" evidence="7">
    <location>
        <position position="199"/>
    </location>
</feature>
<evidence type="ECO:0000256" key="3">
    <source>
        <dbReference type="ARBA" id="ARBA00022801"/>
    </source>
</evidence>
<feature type="site" description="Important for catalytic activity" evidence="7">
    <location>
        <position position="270"/>
    </location>
</feature>
<dbReference type="Gene3D" id="3.60.10.10">
    <property type="entry name" value="Endonuclease/exonuclease/phosphatase"/>
    <property type="match status" value="1"/>
</dbReference>
<evidence type="ECO:0000256" key="5">
    <source>
        <dbReference type="PIRSR" id="PIRSR604808-1"/>
    </source>
</evidence>
<keyword evidence="4 6" id="KW-0460">Magnesium</keyword>
<dbReference type="EC" id="3.1.11.2" evidence="9"/>
<reference evidence="9" key="1">
    <citation type="submission" date="2023-06" db="EMBL/GenBank/DDBJ databases">
        <title>Gordonia sp. nov. and Pseudochrobactrum sp. nov., two species isolated from the burying beetle Nicrophorus vespilloides.</title>
        <authorList>
            <person name="Poehlein A."/>
            <person name="Guzman J."/>
            <person name="Daniel R."/>
            <person name="Vilcinskas A."/>
        </authorList>
    </citation>
    <scope>NUCLEOTIDE SEQUENCE</scope>
    <source>
        <strain evidence="9">MP11Mi</strain>
    </source>
</reference>
<dbReference type="AlphaFoldDB" id="A0AA97CVR5"/>
<feature type="binding site" evidence="6">
    <location>
        <position position="60"/>
    </location>
    <ligand>
        <name>Mg(2+)</name>
        <dbReference type="ChEBI" id="CHEBI:18420"/>
        <label>1</label>
    </ligand>
</feature>
<dbReference type="PROSITE" id="PS51435">
    <property type="entry name" value="AP_NUCLEASE_F1_4"/>
    <property type="match status" value="1"/>
</dbReference>
<dbReference type="NCBIfam" id="TIGR00633">
    <property type="entry name" value="xth"/>
    <property type="match status" value="1"/>
</dbReference>
<dbReference type="Pfam" id="PF03372">
    <property type="entry name" value="Exo_endo_phos"/>
    <property type="match status" value="1"/>
</dbReference>
<dbReference type="EMBL" id="CP128986">
    <property type="protein sequence ID" value="WOC11956.1"/>
    <property type="molecule type" value="Genomic_DNA"/>
</dbReference>
<feature type="domain" description="Endonuclease/exonuclease/phosphatase" evidence="8">
    <location>
        <begin position="29"/>
        <end position="300"/>
    </location>
</feature>
<evidence type="ECO:0000256" key="4">
    <source>
        <dbReference type="ARBA" id="ARBA00022842"/>
    </source>
</evidence>
<feature type="binding site" evidence="6">
    <location>
        <position position="300"/>
    </location>
    <ligand>
        <name>Mg(2+)</name>
        <dbReference type="ChEBI" id="CHEBI:18420"/>
        <label>1</label>
    </ligand>
</feature>
<name>A0AA97CVR5_9ACTN</name>
<dbReference type="PANTHER" id="PTHR43250:SF2">
    <property type="entry name" value="EXODEOXYRIBONUCLEASE III"/>
    <property type="match status" value="1"/>
</dbReference>
<feature type="active site" description="Proton acceptor" evidence="5">
    <location>
        <position position="300"/>
    </location>
</feature>
<dbReference type="InterPro" id="IPR004808">
    <property type="entry name" value="AP_endonuc_1"/>
</dbReference>
<dbReference type="GO" id="GO:0008311">
    <property type="term" value="F:double-stranded DNA 3'-5' DNA exonuclease activity"/>
    <property type="evidence" value="ECO:0007669"/>
    <property type="project" value="UniProtKB-EC"/>
</dbReference>
<evidence type="ECO:0000256" key="1">
    <source>
        <dbReference type="ARBA" id="ARBA00007092"/>
    </source>
</evidence>
<dbReference type="GO" id="GO:0006281">
    <property type="term" value="P:DNA repair"/>
    <property type="evidence" value="ECO:0007669"/>
    <property type="project" value="InterPro"/>
</dbReference>
<feature type="active site" evidence="5">
    <location>
        <position position="138"/>
    </location>
</feature>
<evidence type="ECO:0000259" key="8">
    <source>
        <dbReference type="Pfam" id="PF03372"/>
    </source>
</evidence>
<proteinExistence type="inferred from homology"/>
<feature type="active site" description="Proton donor/acceptor" evidence="5">
    <location>
        <position position="197"/>
    </location>
</feature>
<keyword evidence="6" id="KW-0464">Manganese</keyword>
<feature type="site" description="Interaction with DNA substrate" evidence="7">
    <location>
        <position position="300"/>
    </location>
</feature>
<evidence type="ECO:0000256" key="7">
    <source>
        <dbReference type="PIRSR" id="PIRSR604808-3"/>
    </source>
</evidence>
<keyword evidence="2 6" id="KW-0479">Metal-binding</keyword>
<dbReference type="PANTHER" id="PTHR43250">
    <property type="entry name" value="EXODEOXYRIBONUCLEASE III"/>
    <property type="match status" value="1"/>
</dbReference>
<dbReference type="SUPFAM" id="SSF56219">
    <property type="entry name" value="DNase I-like"/>
    <property type="match status" value="1"/>
</dbReference>
<feature type="binding site" evidence="6">
    <location>
        <position position="32"/>
    </location>
    <ligand>
        <name>Mg(2+)</name>
        <dbReference type="ChEBI" id="CHEBI:18420"/>
        <label>1</label>
    </ligand>
</feature>
<dbReference type="InterPro" id="IPR005135">
    <property type="entry name" value="Endo/exonuclease/phosphatase"/>
</dbReference>
<keyword evidence="3 9" id="KW-0378">Hydrolase</keyword>
<feature type="binding site" evidence="6">
    <location>
        <position position="299"/>
    </location>
    <ligand>
        <name>Mg(2+)</name>
        <dbReference type="ChEBI" id="CHEBI:18420"/>
        <label>1</label>
    </ligand>
</feature>
<evidence type="ECO:0000313" key="9">
    <source>
        <dbReference type="EMBL" id="WOC11956.1"/>
    </source>
</evidence>
<dbReference type="InterPro" id="IPR036691">
    <property type="entry name" value="Endo/exonu/phosph_ase_sf"/>
</dbReference>